<keyword evidence="5 6" id="KW-0067">ATP-binding</keyword>
<feature type="compositionally biased region" description="Pro residues" evidence="7">
    <location>
        <begin position="338"/>
        <end position="350"/>
    </location>
</feature>
<evidence type="ECO:0000256" key="7">
    <source>
        <dbReference type="SAM" id="MobiDB-lite"/>
    </source>
</evidence>
<evidence type="ECO:0000256" key="1">
    <source>
        <dbReference type="ARBA" id="ARBA00004496"/>
    </source>
</evidence>
<evidence type="ECO:0000256" key="5">
    <source>
        <dbReference type="ARBA" id="ARBA00022840"/>
    </source>
</evidence>
<feature type="compositionally biased region" description="Polar residues" evidence="7">
    <location>
        <begin position="140"/>
        <end position="151"/>
    </location>
</feature>
<organism evidence="9 10">
    <name type="scientific">Frankliniella fusca</name>
    <dbReference type="NCBI Taxonomy" id="407009"/>
    <lineage>
        <taxon>Eukaryota</taxon>
        <taxon>Metazoa</taxon>
        <taxon>Ecdysozoa</taxon>
        <taxon>Arthropoda</taxon>
        <taxon>Hexapoda</taxon>
        <taxon>Insecta</taxon>
        <taxon>Pterygota</taxon>
        <taxon>Neoptera</taxon>
        <taxon>Paraneoptera</taxon>
        <taxon>Thysanoptera</taxon>
        <taxon>Terebrantia</taxon>
        <taxon>Thripoidea</taxon>
        <taxon>Thripidae</taxon>
        <taxon>Frankliniella</taxon>
    </lineage>
</organism>
<evidence type="ECO:0000313" key="10">
    <source>
        <dbReference type="Proteomes" id="UP001219518"/>
    </source>
</evidence>
<dbReference type="InterPro" id="IPR003593">
    <property type="entry name" value="AAA+_ATPase"/>
</dbReference>
<feature type="compositionally biased region" description="Basic residues" evidence="7">
    <location>
        <begin position="282"/>
        <end position="293"/>
    </location>
</feature>
<comment type="caution">
    <text evidence="9">The sequence shown here is derived from an EMBL/GenBank/DDBJ whole genome shotgun (WGS) entry which is preliminary data.</text>
</comment>
<comment type="subcellular location">
    <subcellularLocation>
        <location evidence="1">Cytoplasm</location>
    </subcellularLocation>
</comment>
<evidence type="ECO:0000256" key="2">
    <source>
        <dbReference type="ARBA" id="ARBA00006914"/>
    </source>
</evidence>
<dbReference type="InterPro" id="IPR003960">
    <property type="entry name" value="ATPase_AAA_CS"/>
</dbReference>
<reference evidence="9" key="1">
    <citation type="submission" date="2021-07" db="EMBL/GenBank/DDBJ databases">
        <authorList>
            <person name="Catto M.A."/>
            <person name="Jacobson A."/>
            <person name="Kennedy G."/>
            <person name="Labadie P."/>
            <person name="Hunt B.G."/>
            <person name="Srinivasan R."/>
        </authorList>
    </citation>
    <scope>NUCLEOTIDE SEQUENCE</scope>
    <source>
        <strain evidence="9">PL_HMW_Pooled</strain>
        <tissue evidence="9">Head</tissue>
    </source>
</reference>
<keyword evidence="10" id="KW-1185">Reference proteome</keyword>
<dbReference type="InterPro" id="IPR003959">
    <property type="entry name" value="ATPase_AAA_core"/>
</dbReference>
<dbReference type="AlphaFoldDB" id="A0AAE1LX99"/>
<feature type="compositionally biased region" description="Polar residues" evidence="7">
    <location>
        <begin position="71"/>
        <end position="82"/>
    </location>
</feature>
<feature type="region of interest" description="Disordered" evidence="7">
    <location>
        <begin position="322"/>
        <end position="357"/>
    </location>
</feature>
<dbReference type="GO" id="GO:0005524">
    <property type="term" value="F:ATP binding"/>
    <property type="evidence" value="ECO:0007669"/>
    <property type="project" value="UniProtKB-KW"/>
</dbReference>
<dbReference type="GO" id="GO:0005737">
    <property type="term" value="C:cytoplasm"/>
    <property type="evidence" value="ECO:0007669"/>
    <property type="project" value="UniProtKB-SubCell"/>
</dbReference>
<protein>
    <submittedName>
        <fullName evidence="9">Fidgetin-like protein 1</fullName>
    </submittedName>
</protein>
<evidence type="ECO:0000256" key="3">
    <source>
        <dbReference type="ARBA" id="ARBA00022490"/>
    </source>
</evidence>
<feature type="region of interest" description="Disordered" evidence="7">
    <location>
        <begin position="1"/>
        <end position="178"/>
    </location>
</feature>
<dbReference type="InterPro" id="IPR027417">
    <property type="entry name" value="P-loop_NTPase"/>
</dbReference>
<reference evidence="9" key="2">
    <citation type="journal article" date="2023" name="BMC Genomics">
        <title>Pest status, molecular evolution, and epigenetic factors derived from the genome assembly of Frankliniella fusca, a thysanopteran phytovirus vector.</title>
        <authorList>
            <person name="Catto M.A."/>
            <person name="Labadie P.E."/>
            <person name="Jacobson A.L."/>
            <person name="Kennedy G.G."/>
            <person name="Srinivasan R."/>
            <person name="Hunt B.G."/>
        </authorList>
    </citation>
    <scope>NUCLEOTIDE SEQUENCE</scope>
    <source>
        <strain evidence="9">PL_HMW_Pooled</strain>
    </source>
</reference>
<feature type="compositionally biased region" description="Polar residues" evidence="7">
    <location>
        <begin position="93"/>
        <end position="119"/>
    </location>
</feature>
<feature type="domain" description="AAA+ ATPase" evidence="8">
    <location>
        <begin position="431"/>
        <end position="569"/>
    </location>
</feature>
<dbReference type="Gene3D" id="1.10.8.60">
    <property type="match status" value="1"/>
</dbReference>
<dbReference type="PANTHER" id="PTHR23074:SF17">
    <property type="entry name" value="FIDGETIN-LIKE PROTEIN 1"/>
    <property type="match status" value="1"/>
</dbReference>
<gene>
    <name evidence="9" type="ORF">KUF71_017490</name>
</gene>
<dbReference type="Pfam" id="PF00004">
    <property type="entry name" value="AAA"/>
    <property type="match status" value="1"/>
</dbReference>
<dbReference type="Pfam" id="PF17862">
    <property type="entry name" value="AAA_lid_3"/>
    <property type="match status" value="1"/>
</dbReference>
<feature type="region of interest" description="Disordered" evidence="7">
    <location>
        <begin position="250"/>
        <end position="307"/>
    </location>
</feature>
<dbReference type="EMBL" id="JAHWGI010001443">
    <property type="protein sequence ID" value="KAK3933229.1"/>
    <property type="molecule type" value="Genomic_DNA"/>
</dbReference>
<dbReference type="Gene3D" id="3.40.50.300">
    <property type="entry name" value="P-loop containing nucleotide triphosphate hydrolases"/>
    <property type="match status" value="1"/>
</dbReference>
<evidence type="ECO:0000259" key="8">
    <source>
        <dbReference type="SMART" id="SM00382"/>
    </source>
</evidence>
<proteinExistence type="inferred from homology"/>
<evidence type="ECO:0000256" key="4">
    <source>
        <dbReference type="ARBA" id="ARBA00022741"/>
    </source>
</evidence>
<dbReference type="InterPro" id="IPR050304">
    <property type="entry name" value="MT-severing_AAA_ATPase"/>
</dbReference>
<evidence type="ECO:0000256" key="6">
    <source>
        <dbReference type="RuleBase" id="RU003651"/>
    </source>
</evidence>
<name>A0AAE1LX99_9NEOP</name>
<accession>A0AAE1LX99</accession>
<dbReference type="PANTHER" id="PTHR23074">
    <property type="entry name" value="AAA DOMAIN-CONTAINING"/>
    <property type="match status" value="1"/>
</dbReference>
<keyword evidence="3" id="KW-0963">Cytoplasm</keyword>
<dbReference type="FunFam" id="3.40.50.300:FF:001054">
    <property type="entry name" value="ATPase, AAA family, putative"/>
    <property type="match status" value="1"/>
</dbReference>
<dbReference type="GO" id="GO:0016887">
    <property type="term" value="F:ATP hydrolysis activity"/>
    <property type="evidence" value="ECO:0007669"/>
    <property type="project" value="InterPro"/>
</dbReference>
<dbReference type="PROSITE" id="PS00674">
    <property type="entry name" value="AAA"/>
    <property type="match status" value="1"/>
</dbReference>
<dbReference type="SMART" id="SM00382">
    <property type="entry name" value="AAA"/>
    <property type="match status" value="1"/>
</dbReference>
<dbReference type="FunFam" id="1.10.8.60:FF:000022">
    <property type="entry name" value="Fidgetin like 1"/>
    <property type="match status" value="1"/>
</dbReference>
<dbReference type="InterPro" id="IPR041569">
    <property type="entry name" value="AAA_lid_3"/>
</dbReference>
<dbReference type="SUPFAM" id="SSF52540">
    <property type="entry name" value="P-loop containing nucleoside triphosphate hydrolases"/>
    <property type="match status" value="1"/>
</dbReference>
<sequence>MFTVTMSAREYRVRRSASHYQDDRRRSATSRAYGRRSRSPSRAGRSTPQTSHYEDDHRRSAISGAYGPRSRTPTRAGRSTPQTRHDEDGGLWSLTSSAHGRQSRSPTRAARSITSPNRSQDQDDGRGSPTSRAPWLPTPGASSAMSTTSPQQDDRRSPAESPQHLSLPFPPLTDKKGCKAVDWREDMSRLSAATQALSTLRSPVKVKGGDRDSSVETVSSTEATDIKINDANDKKRFQDFHATVLGKRLRSEAAKSVDLTSSGVKTDDDQDEDQDSDFKPAASKRKPKKKGARGRPANAKNKTKAKKELEAELRVKEQHLQELQSQIDNKGRSSTPSAPAPSTPALPPPSKQTSISFDRNVIKREEILFRIMSKDLNLEQKSIDQAMSCLLVTNTVSWSDIQGIEGVKKCVREAVVWPLLRPDVFSGARATAKGIMLFGPPGTGKSEIARCVASSVKKCAFFSVTSSSITSKYVGEGEKAVRALFTVARAASPSIIFIDEMEVLFSSRSEKKHESGQHILTEFLAQMDGVTHSDQDSNVVVMGATNRPSMIDDAILRRFPSRLYVPLPDFDARKDMLHFRLSKTTHSLTPDEIQKLAVKLVGYSGSDIKNLVSDACLEPVREMTEEDMLGVATEDIRPVTVDDVLKAQQKVKASCNTELLKEYAAFNAKYGSLKP</sequence>
<evidence type="ECO:0000313" key="9">
    <source>
        <dbReference type="EMBL" id="KAK3933229.1"/>
    </source>
</evidence>
<comment type="similarity">
    <text evidence="2 6">Belongs to the AAA ATPase family.</text>
</comment>
<dbReference type="Proteomes" id="UP001219518">
    <property type="component" value="Unassembled WGS sequence"/>
</dbReference>
<feature type="region of interest" description="Disordered" evidence="7">
    <location>
        <begin position="198"/>
        <end position="224"/>
    </location>
</feature>
<keyword evidence="4 6" id="KW-0547">Nucleotide-binding</keyword>